<feature type="region of interest" description="Disordered" evidence="7">
    <location>
        <begin position="1"/>
        <end position="29"/>
    </location>
</feature>
<name>A0ABQ9M6R9_HEVBR</name>
<comment type="subcellular location">
    <subcellularLocation>
        <location evidence="1">Nucleus</location>
    </subcellularLocation>
</comment>
<feature type="compositionally biased region" description="Low complexity" evidence="7">
    <location>
        <begin position="140"/>
        <end position="163"/>
    </location>
</feature>
<keyword evidence="10" id="KW-1185">Reference proteome</keyword>
<sequence length="391" mass="44143">MGTFDQGSVVASKPLDYTRKRKRREGTKSVAETLQKWIEYNKYLDSCSNGDDKPIRKTPAQGSRKGCMKGKGGPENSQCNYRGVRQRTWGKWVAEIREPNRGSRLWLGTFPTAYEAALAYDEAARAMHGTLARVNFPELSDSTMSSKDSHSAATLSSYSSVTTPAGSDSTTTSNHSEVCADEDSKEHIVKFEDDKDESKIKPQPSAVIEPVSPCSTLKQEVKNELEYFSGCDRGGMPEIKVPEKNELQQNNTCEQKQKVICNLQQDSTDDSLNEKDYSWDNGCEEQDYWQNFRIDEMFSIDELLGDIDNSPLSREFDAGQLLFTDSGHLQHESFQLQSPNCRFIGSDQRTEQLPSEGDYNFDFLKPGRQEDNNVPLDDQVYFSLELLNSVF</sequence>
<evidence type="ECO:0000259" key="8">
    <source>
        <dbReference type="PROSITE" id="PS51032"/>
    </source>
</evidence>
<dbReference type="CDD" id="cd00018">
    <property type="entry name" value="AP2"/>
    <property type="match status" value="1"/>
</dbReference>
<evidence type="ECO:0000313" key="10">
    <source>
        <dbReference type="Proteomes" id="UP001174677"/>
    </source>
</evidence>
<dbReference type="PANTHER" id="PTHR31241:SF81">
    <property type="entry name" value="AP2_ERF DOMAIN-CONTAINING PROTEIN"/>
    <property type="match status" value="1"/>
</dbReference>
<keyword evidence="2" id="KW-0805">Transcription regulation</keyword>
<evidence type="ECO:0000256" key="2">
    <source>
        <dbReference type="ARBA" id="ARBA00023015"/>
    </source>
</evidence>
<dbReference type="SUPFAM" id="SSF54171">
    <property type="entry name" value="DNA-binding domain"/>
    <property type="match status" value="1"/>
</dbReference>
<feature type="compositionally biased region" description="Polar residues" evidence="7">
    <location>
        <begin position="164"/>
        <end position="176"/>
    </location>
</feature>
<comment type="similarity">
    <text evidence="6">Belongs to the AP2/ERF transcription factor family. ERF subfamily.</text>
</comment>
<keyword evidence="4" id="KW-0804">Transcription</keyword>
<dbReference type="InterPro" id="IPR001471">
    <property type="entry name" value="AP2/ERF_dom"/>
</dbReference>
<organism evidence="9 10">
    <name type="scientific">Hevea brasiliensis</name>
    <name type="common">Para rubber tree</name>
    <name type="synonym">Siphonia brasiliensis</name>
    <dbReference type="NCBI Taxonomy" id="3981"/>
    <lineage>
        <taxon>Eukaryota</taxon>
        <taxon>Viridiplantae</taxon>
        <taxon>Streptophyta</taxon>
        <taxon>Embryophyta</taxon>
        <taxon>Tracheophyta</taxon>
        <taxon>Spermatophyta</taxon>
        <taxon>Magnoliopsida</taxon>
        <taxon>eudicotyledons</taxon>
        <taxon>Gunneridae</taxon>
        <taxon>Pentapetalae</taxon>
        <taxon>rosids</taxon>
        <taxon>fabids</taxon>
        <taxon>Malpighiales</taxon>
        <taxon>Euphorbiaceae</taxon>
        <taxon>Crotonoideae</taxon>
        <taxon>Micrandreae</taxon>
        <taxon>Hevea</taxon>
    </lineage>
</organism>
<dbReference type="EMBL" id="JARPOI010000008">
    <property type="protein sequence ID" value="KAJ9175942.1"/>
    <property type="molecule type" value="Genomic_DNA"/>
</dbReference>
<evidence type="ECO:0000256" key="5">
    <source>
        <dbReference type="ARBA" id="ARBA00023242"/>
    </source>
</evidence>
<evidence type="ECO:0000256" key="4">
    <source>
        <dbReference type="ARBA" id="ARBA00023163"/>
    </source>
</evidence>
<reference evidence="9 10" key="1">
    <citation type="journal article" date="2023" name="Plant Biotechnol. J.">
        <title>Chromosome-level wild Hevea brasiliensis genome provides new tools for genomic-assisted breeding and valuable loci to elevate rubber yield.</title>
        <authorList>
            <person name="Cheng H."/>
            <person name="Song X."/>
            <person name="Hu Y."/>
            <person name="Wu T."/>
            <person name="Yang Q."/>
            <person name="An Z."/>
            <person name="Feng S."/>
            <person name="Deng Z."/>
            <person name="Wu W."/>
            <person name="Zeng X."/>
            <person name="Tu M."/>
            <person name="Wang X."/>
            <person name="Huang H."/>
        </authorList>
    </citation>
    <scope>NUCLEOTIDE SEQUENCE [LARGE SCALE GENOMIC DNA]</scope>
    <source>
        <strain evidence="9">MT/VB/25A 57/8</strain>
    </source>
</reference>
<feature type="region of interest" description="Disordered" evidence="7">
    <location>
        <begin position="49"/>
        <end position="80"/>
    </location>
</feature>
<dbReference type="SMART" id="SM00380">
    <property type="entry name" value="AP2"/>
    <property type="match status" value="1"/>
</dbReference>
<keyword evidence="5" id="KW-0539">Nucleus</keyword>
<comment type="caution">
    <text evidence="9">The sequence shown here is derived from an EMBL/GenBank/DDBJ whole genome shotgun (WGS) entry which is preliminary data.</text>
</comment>
<keyword evidence="3" id="KW-0238">DNA-binding</keyword>
<gene>
    <name evidence="9" type="ORF">P3X46_014441</name>
</gene>
<dbReference type="PRINTS" id="PR00367">
    <property type="entry name" value="ETHRSPELEMNT"/>
</dbReference>
<proteinExistence type="inferred from homology"/>
<dbReference type="PROSITE" id="PS51032">
    <property type="entry name" value="AP2_ERF"/>
    <property type="match status" value="1"/>
</dbReference>
<dbReference type="PANTHER" id="PTHR31241">
    <property type="entry name" value="DEHYDRATION-RESPONSIVE ELEMENT-BINDING PROTEIN 2C"/>
    <property type="match status" value="1"/>
</dbReference>
<feature type="domain" description="AP2/ERF" evidence="8">
    <location>
        <begin position="80"/>
        <end position="137"/>
    </location>
</feature>
<dbReference type="Gene3D" id="3.30.730.10">
    <property type="entry name" value="AP2/ERF domain"/>
    <property type="match status" value="1"/>
</dbReference>
<protein>
    <recommendedName>
        <fullName evidence="8">AP2/ERF domain-containing protein</fullName>
    </recommendedName>
</protein>
<feature type="region of interest" description="Disordered" evidence="7">
    <location>
        <begin position="140"/>
        <end position="185"/>
    </location>
</feature>
<evidence type="ECO:0000256" key="1">
    <source>
        <dbReference type="ARBA" id="ARBA00004123"/>
    </source>
</evidence>
<dbReference type="InterPro" id="IPR016177">
    <property type="entry name" value="DNA-bd_dom_sf"/>
</dbReference>
<evidence type="ECO:0000256" key="7">
    <source>
        <dbReference type="SAM" id="MobiDB-lite"/>
    </source>
</evidence>
<accession>A0ABQ9M6R9</accession>
<dbReference type="InterPro" id="IPR036955">
    <property type="entry name" value="AP2/ERF_dom_sf"/>
</dbReference>
<dbReference type="Pfam" id="PF00847">
    <property type="entry name" value="AP2"/>
    <property type="match status" value="1"/>
</dbReference>
<evidence type="ECO:0000313" key="9">
    <source>
        <dbReference type="EMBL" id="KAJ9175942.1"/>
    </source>
</evidence>
<evidence type="ECO:0000256" key="6">
    <source>
        <dbReference type="ARBA" id="ARBA00024343"/>
    </source>
</evidence>
<evidence type="ECO:0000256" key="3">
    <source>
        <dbReference type="ARBA" id="ARBA00023125"/>
    </source>
</evidence>
<dbReference type="Proteomes" id="UP001174677">
    <property type="component" value="Chromosome 8"/>
</dbReference>